<feature type="non-terminal residue" evidence="1">
    <location>
        <position position="155"/>
    </location>
</feature>
<dbReference type="EMBL" id="UINC01076381">
    <property type="protein sequence ID" value="SVC15495.1"/>
    <property type="molecule type" value="Genomic_DNA"/>
</dbReference>
<evidence type="ECO:0000313" key="1">
    <source>
        <dbReference type="EMBL" id="SVC15495.1"/>
    </source>
</evidence>
<sequence length="155" mass="18434">MVLFKQRYTEAKAFGEKDPKSYLVLESGRHVNYMECFPRNSENLNFACEEEKYFAEDSYELDPRIDNRDVNLVFYPFELDDKRLKPIFTYTYYFDENKRAEVDGKLVAKESEILLGLNQTYPDLFETFKKRYKQTKSIGEDLLKSGPKIPVFEDK</sequence>
<proteinExistence type="predicted"/>
<accession>A0A382JV14</accession>
<gene>
    <name evidence="1" type="ORF">METZ01_LOCUS268349</name>
</gene>
<name>A0A382JV14_9ZZZZ</name>
<protein>
    <submittedName>
        <fullName evidence="1">Uncharacterized protein</fullName>
    </submittedName>
</protein>
<reference evidence="1" key="1">
    <citation type="submission" date="2018-05" db="EMBL/GenBank/DDBJ databases">
        <authorList>
            <person name="Lanie J.A."/>
            <person name="Ng W.-L."/>
            <person name="Kazmierczak K.M."/>
            <person name="Andrzejewski T.M."/>
            <person name="Davidsen T.M."/>
            <person name="Wayne K.J."/>
            <person name="Tettelin H."/>
            <person name="Glass J.I."/>
            <person name="Rusch D."/>
            <person name="Podicherti R."/>
            <person name="Tsui H.-C.T."/>
            <person name="Winkler M.E."/>
        </authorList>
    </citation>
    <scope>NUCLEOTIDE SEQUENCE</scope>
</reference>
<dbReference type="AlphaFoldDB" id="A0A382JV14"/>
<organism evidence="1">
    <name type="scientific">marine metagenome</name>
    <dbReference type="NCBI Taxonomy" id="408172"/>
    <lineage>
        <taxon>unclassified sequences</taxon>
        <taxon>metagenomes</taxon>
        <taxon>ecological metagenomes</taxon>
    </lineage>
</organism>